<dbReference type="EC" id="6.2.1.12" evidence="1"/>
<name>A0ACB7WAX3_DIOAL</name>
<protein>
    <submittedName>
        <fullName evidence="1">4-coumarate--CoA ligase protein</fullName>
        <ecNumber evidence="1">6.2.1.12</ecNumber>
    </submittedName>
</protein>
<evidence type="ECO:0000313" key="1">
    <source>
        <dbReference type="EMBL" id="KAH7684983.1"/>
    </source>
</evidence>
<reference evidence="2" key="1">
    <citation type="journal article" date="2022" name="Nat. Commun.">
        <title>Chromosome evolution and the genetic basis of agronomically important traits in greater yam.</title>
        <authorList>
            <person name="Bredeson J.V."/>
            <person name="Lyons J.B."/>
            <person name="Oniyinde I.O."/>
            <person name="Okereke N.R."/>
            <person name="Kolade O."/>
            <person name="Nnabue I."/>
            <person name="Nwadili C.O."/>
            <person name="Hribova E."/>
            <person name="Parker M."/>
            <person name="Nwogha J."/>
            <person name="Shu S."/>
            <person name="Carlson J."/>
            <person name="Kariba R."/>
            <person name="Muthemba S."/>
            <person name="Knop K."/>
            <person name="Barton G.J."/>
            <person name="Sherwood A.V."/>
            <person name="Lopez-Montes A."/>
            <person name="Asiedu R."/>
            <person name="Jamnadass R."/>
            <person name="Muchugi A."/>
            <person name="Goodstein D."/>
            <person name="Egesi C.N."/>
            <person name="Featherston J."/>
            <person name="Asfaw A."/>
            <person name="Simpson G.G."/>
            <person name="Dolezel J."/>
            <person name="Hendre P.S."/>
            <person name="Van Deynze A."/>
            <person name="Kumar P.L."/>
            <person name="Obidiegwu J.E."/>
            <person name="Bhattacharjee R."/>
            <person name="Rokhsar D.S."/>
        </authorList>
    </citation>
    <scope>NUCLEOTIDE SEQUENCE [LARGE SCALE GENOMIC DNA]</scope>
    <source>
        <strain evidence="2">cv. TDa95/00328</strain>
    </source>
</reference>
<keyword evidence="2" id="KW-1185">Reference proteome</keyword>
<organism evidence="1 2">
    <name type="scientific">Dioscorea alata</name>
    <name type="common">Purple yam</name>
    <dbReference type="NCBI Taxonomy" id="55571"/>
    <lineage>
        <taxon>Eukaryota</taxon>
        <taxon>Viridiplantae</taxon>
        <taxon>Streptophyta</taxon>
        <taxon>Embryophyta</taxon>
        <taxon>Tracheophyta</taxon>
        <taxon>Spermatophyta</taxon>
        <taxon>Magnoliopsida</taxon>
        <taxon>Liliopsida</taxon>
        <taxon>Dioscoreales</taxon>
        <taxon>Dioscoreaceae</taxon>
        <taxon>Dioscorea</taxon>
    </lineage>
</organism>
<gene>
    <name evidence="1" type="ORF">IHE45_04G011500</name>
</gene>
<sequence length="78" mass="8975">MFQIYCRYPFGKTEEIPMAFVVKKSKSILTKEEIMDFVAKQVDPHKKIKGVVFIDAIPKSQGGKILKKELRNLALKSF</sequence>
<dbReference type="Proteomes" id="UP000827976">
    <property type="component" value="Chromosome 4"/>
</dbReference>
<dbReference type="EMBL" id="CM037014">
    <property type="protein sequence ID" value="KAH7684983.1"/>
    <property type="molecule type" value="Genomic_DNA"/>
</dbReference>
<evidence type="ECO:0000313" key="2">
    <source>
        <dbReference type="Proteomes" id="UP000827976"/>
    </source>
</evidence>
<comment type="caution">
    <text evidence="1">The sequence shown here is derived from an EMBL/GenBank/DDBJ whole genome shotgun (WGS) entry which is preliminary data.</text>
</comment>
<accession>A0ACB7WAX3</accession>
<proteinExistence type="predicted"/>
<keyword evidence="1" id="KW-0436">Ligase</keyword>